<sequence length="88" mass="10241">MKLTQLIAVVHEQKSTGNCFSRCFFLRKQAASQLQESDNFIRINAIFYGWFVSIFFSNPLFHNTAFPRSYAFLLTAGIKWPKKPWAAF</sequence>
<proteinExistence type="predicted"/>
<evidence type="ECO:0000313" key="2">
    <source>
        <dbReference type="Proteomes" id="UP000257014"/>
    </source>
</evidence>
<reference evidence="1 2" key="1">
    <citation type="submission" date="2018-03" db="EMBL/GenBank/DDBJ databases">
        <authorList>
            <person name="Keele B.F."/>
        </authorList>
    </citation>
    <scope>NUCLEOTIDE SEQUENCE [LARGE SCALE GENOMIC DNA]</scope>
    <source>
        <strain evidence="1">ZCTH4_d</strain>
    </source>
</reference>
<dbReference type="EMBL" id="QEWE01000015">
    <property type="protein sequence ID" value="REJ28926.1"/>
    <property type="molecule type" value="Genomic_DNA"/>
</dbReference>
<comment type="caution">
    <text evidence="1">The sequence shown here is derived from an EMBL/GenBank/DDBJ whole genome shotgun (WGS) entry which is preliminary data.</text>
</comment>
<dbReference type="Proteomes" id="UP000257014">
    <property type="component" value="Unassembled WGS sequence"/>
</dbReference>
<dbReference type="AlphaFoldDB" id="A0A3E0K5M2"/>
<protein>
    <submittedName>
        <fullName evidence="1">Uncharacterized protein</fullName>
    </submittedName>
</protein>
<accession>A0A3E0K5M2</accession>
<organism evidence="1 2">
    <name type="scientific">Caldibacillus debilis</name>
    <dbReference type="NCBI Taxonomy" id="301148"/>
    <lineage>
        <taxon>Bacteria</taxon>
        <taxon>Bacillati</taxon>
        <taxon>Bacillota</taxon>
        <taxon>Bacilli</taxon>
        <taxon>Bacillales</taxon>
        <taxon>Bacillaceae</taxon>
        <taxon>Caldibacillus</taxon>
    </lineage>
</organism>
<evidence type="ECO:0000313" key="1">
    <source>
        <dbReference type="EMBL" id="REJ28926.1"/>
    </source>
</evidence>
<name>A0A3E0K5M2_9BACI</name>
<gene>
    <name evidence="1" type="ORF">C6P37_06635</name>
</gene>